<evidence type="ECO:0000313" key="3">
    <source>
        <dbReference type="Proteomes" id="UP000009049"/>
    </source>
</evidence>
<dbReference type="Proteomes" id="UP000009049">
    <property type="component" value="Chromosome"/>
</dbReference>
<dbReference type="HOGENOM" id="CLU_896853_0_0_10"/>
<dbReference type="InterPro" id="IPR025491">
    <property type="entry name" value="DUF4382"/>
</dbReference>
<dbReference type="AlphaFoldDB" id="A4CGU4"/>
<protein>
    <submittedName>
        <fullName evidence="2">Putative lipoprotein</fullName>
    </submittedName>
</protein>
<keyword evidence="3" id="KW-1185">Reference proteome</keyword>
<sequence length="282" mass="29801">MPEETSQTTFKITDAPIDDAQVEGVFVTLADVRVDGQSLEGFSKTTIELSALVEGQTLTLGELDLAADSYSSLELVLDTQTDAAGNTPANYIALANGTKEELEASAETIRVTDGFEVIAGAANEIVIDFDLRKTITKSQGALEADYAFASTSQLEAGIRVVNEQATGEIEGTVTDSQDYAETIIVYAYPEGTFNAEAETQGEVQFANAVTSSKVSGLDNSYSLNFLEEGTYELVFASYEETEGSVNFATLLEVESTTGLNLGALTLSAALQLSANVTVTGTL</sequence>
<organism evidence="2 3">
    <name type="scientific">Robiginitalea biformata (strain ATCC BAA-864 / DSM 15991 / KCTC 12146 / HTCC2501)</name>
    <dbReference type="NCBI Taxonomy" id="313596"/>
    <lineage>
        <taxon>Bacteria</taxon>
        <taxon>Pseudomonadati</taxon>
        <taxon>Bacteroidota</taxon>
        <taxon>Flavobacteriia</taxon>
        <taxon>Flavobacteriales</taxon>
        <taxon>Flavobacteriaceae</taxon>
        <taxon>Robiginitalea</taxon>
    </lineage>
</organism>
<dbReference type="EMBL" id="CP001712">
    <property type="protein sequence ID" value="EAR16152.1"/>
    <property type="molecule type" value="Genomic_DNA"/>
</dbReference>
<reference evidence="2 3" key="1">
    <citation type="journal article" date="2009" name="J. Bacteriol.">
        <title>Complete genome sequence of Robiginitalea biformata HTCC2501.</title>
        <authorList>
            <person name="Oh H.M."/>
            <person name="Giovannoni S.J."/>
            <person name="Lee K."/>
            <person name="Ferriera S."/>
            <person name="Johnson J."/>
            <person name="Cho J.C."/>
        </authorList>
    </citation>
    <scope>NUCLEOTIDE SEQUENCE [LARGE SCALE GENOMIC DNA]</scope>
    <source>
        <strain evidence="3">ATCC BAA-864 / HTCC2501 / KCTC 12146</strain>
    </source>
</reference>
<proteinExistence type="predicted"/>
<feature type="domain" description="DUF4382" evidence="1">
    <location>
        <begin position="6"/>
        <end position="139"/>
    </location>
</feature>
<name>A4CGU4_ROBBH</name>
<evidence type="ECO:0000313" key="2">
    <source>
        <dbReference type="EMBL" id="EAR16152.1"/>
    </source>
</evidence>
<dbReference type="Pfam" id="PF14321">
    <property type="entry name" value="DUF4382"/>
    <property type="match status" value="1"/>
</dbReference>
<keyword evidence="2" id="KW-0449">Lipoprotein</keyword>
<accession>A4CGU4</accession>
<dbReference type="eggNOG" id="ENOG502Z9I2">
    <property type="taxonomic scope" value="Bacteria"/>
</dbReference>
<dbReference type="KEGG" id="rbi:RB2501_04620"/>
<evidence type="ECO:0000259" key="1">
    <source>
        <dbReference type="Pfam" id="PF14321"/>
    </source>
</evidence>
<gene>
    <name evidence="2" type="ordered locus">RB2501_04620</name>
</gene>